<accession>A0A4R1QQP0</accession>
<gene>
    <name evidence="2" type="ORF">EDD77_11432</name>
</gene>
<evidence type="ECO:0000256" key="1">
    <source>
        <dbReference type="SAM" id="Phobius"/>
    </source>
</evidence>
<dbReference type="Proteomes" id="UP000295184">
    <property type="component" value="Unassembled WGS sequence"/>
</dbReference>
<comment type="caution">
    <text evidence="2">The sequence shown here is derived from an EMBL/GenBank/DDBJ whole genome shotgun (WGS) entry which is preliminary data.</text>
</comment>
<reference evidence="2 3" key="1">
    <citation type="submission" date="2019-03" db="EMBL/GenBank/DDBJ databases">
        <title>Genomic Encyclopedia of Type Strains, Phase IV (KMG-IV): sequencing the most valuable type-strain genomes for metagenomic binning, comparative biology and taxonomic classification.</title>
        <authorList>
            <person name="Goeker M."/>
        </authorList>
    </citation>
    <scope>NUCLEOTIDE SEQUENCE [LARGE SCALE GENOMIC DNA]</scope>
    <source>
        <strain evidence="2 3">DSM 100451</strain>
    </source>
</reference>
<dbReference type="STRING" id="1650663.GCA_001486665_01041"/>
<sequence>MKKDRWKNQWLLYGSGLDWQLAAVAVFWLLIETVTAVALAVTGEKTTVIFSAMICLILLAFVSAFTGFQRLNRAFTLGVALGGARRQQVLRCAGWHLGGALASAVLLFVLDGVSHLIYRLAYAPRGIVLDMDGLAMLPVPVWLLILLAPVLLGMCVAATVNTLGSRGFWIVWVLWLLICFSPNSLIKLYKTSPAALWAVLALAAVLLLGWTAWSVRRLLRWTVREL</sequence>
<dbReference type="EMBL" id="SLUM01000014">
    <property type="protein sequence ID" value="TCL56078.1"/>
    <property type="molecule type" value="Genomic_DNA"/>
</dbReference>
<feature type="transmembrane region" description="Helical" evidence="1">
    <location>
        <begin position="195"/>
        <end position="215"/>
    </location>
</feature>
<feature type="transmembrane region" description="Helical" evidence="1">
    <location>
        <begin position="21"/>
        <end position="42"/>
    </location>
</feature>
<evidence type="ECO:0000313" key="2">
    <source>
        <dbReference type="EMBL" id="TCL56078.1"/>
    </source>
</evidence>
<feature type="transmembrane region" description="Helical" evidence="1">
    <location>
        <begin position="167"/>
        <end position="189"/>
    </location>
</feature>
<keyword evidence="1" id="KW-1133">Transmembrane helix</keyword>
<name>A0A4R1QQP0_9FIRM</name>
<feature type="transmembrane region" description="Helical" evidence="1">
    <location>
        <begin position="89"/>
        <end position="110"/>
    </location>
</feature>
<evidence type="ECO:0000313" key="3">
    <source>
        <dbReference type="Proteomes" id="UP000295184"/>
    </source>
</evidence>
<proteinExistence type="predicted"/>
<dbReference type="RefSeq" id="WP_058963510.1">
    <property type="nucleotide sequence ID" value="NZ_CABKVM010000014.1"/>
</dbReference>
<organism evidence="2 3">
    <name type="scientific">Allofournierella massiliensis</name>
    <dbReference type="NCBI Taxonomy" id="1650663"/>
    <lineage>
        <taxon>Bacteria</taxon>
        <taxon>Bacillati</taxon>
        <taxon>Bacillota</taxon>
        <taxon>Clostridia</taxon>
        <taxon>Eubacteriales</taxon>
        <taxon>Oscillospiraceae</taxon>
        <taxon>Allofournierella</taxon>
    </lineage>
</organism>
<keyword evidence="1" id="KW-0472">Membrane</keyword>
<dbReference type="GeneID" id="97381032"/>
<dbReference type="OrthoDB" id="1843089at2"/>
<protein>
    <submittedName>
        <fullName evidence="2">Uncharacterized protein</fullName>
    </submittedName>
</protein>
<dbReference type="AlphaFoldDB" id="A0A4R1QQP0"/>
<feature type="transmembrane region" description="Helical" evidence="1">
    <location>
        <begin position="48"/>
        <end position="68"/>
    </location>
</feature>
<feature type="transmembrane region" description="Helical" evidence="1">
    <location>
        <begin position="139"/>
        <end position="160"/>
    </location>
</feature>
<keyword evidence="1" id="KW-0812">Transmembrane</keyword>